<keyword evidence="3" id="KW-1185">Reference proteome</keyword>
<organism evidence="2 3">
    <name type="scientific">Streptomyces glebosus</name>
    <dbReference type="NCBI Taxonomy" id="249580"/>
    <lineage>
        <taxon>Bacteria</taxon>
        <taxon>Bacillati</taxon>
        <taxon>Actinomycetota</taxon>
        <taxon>Actinomycetes</taxon>
        <taxon>Kitasatosporales</taxon>
        <taxon>Streptomycetaceae</taxon>
        <taxon>Streptomyces</taxon>
    </lineage>
</organism>
<comment type="caution">
    <text evidence="2">The sequence shown here is derived from an EMBL/GenBank/DDBJ whole genome shotgun (WGS) entry which is preliminary data.</text>
</comment>
<evidence type="ECO:0008006" key="4">
    <source>
        <dbReference type="Google" id="ProtNLM"/>
    </source>
</evidence>
<reference evidence="2 3" key="1">
    <citation type="submission" date="2019-12" db="EMBL/GenBank/DDBJ databases">
        <title>Whole genome shotgun sequence of Streptomyces hygroscopicus subsp. glebosus NBRC 13786.</title>
        <authorList>
            <person name="Ichikawa N."/>
            <person name="Kimura A."/>
            <person name="Kitahashi Y."/>
            <person name="Komaki H."/>
            <person name="Tamura T."/>
        </authorList>
    </citation>
    <scope>NUCLEOTIDE SEQUENCE [LARGE SCALE GENOMIC DNA]</scope>
    <source>
        <strain evidence="2 3">NBRC 13786</strain>
    </source>
</reference>
<dbReference type="AlphaFoldDB" id="A0A640SW79"/>
<protein>
    <recommendedName>
        <fullName evidence="4">Nucleoside 2-deoxyribosyltransferase</fullName>
    </recommendedName>
</protein>
<evidence type="ECO:0000313" key="3">
    <source>
        <dbReference type="Proteomes" id="UP000430079"/>
    </source>
</evidence>
<gene>
    <name evidence="2" type="ORF">Sgleb_37700</name>
</gene>
<feature type="region of interest" description="Disordered" evidence="1">
    <location>
        <begin position="364"/>
        <end position="388"/>
    </location>
</feature>
<dbReference type="RefSeq" id="WP_190141779.1">
    <property type="nucleotide sequence ID" value="NZ_BLIO01000001.1"/>
</dbReference>
<evidence type="ECO:0000256" key="1">
    <source>
        <dbReference type="SAM" id="MobiDB-lite"/>
    </source>
</evidence>
<dbReference type="Proteomes" id="UP000430079">
    <property type="component" value="Unassembled WGS sequence"/>
</dbReference>
<dbReference type="SUPFAM" id="SSF52309">
    <property type="entry name" value="N-(deoxy)ribosyltransferase-like"/>
    <property type="match status" value="1"/>
</dbReference>
<sequence>MSTAPGTASDAPHGNTVPSCFVIGPIGDKHAEHGSPERRLYEESLRVYDEIVRAACREHELVPLRADAIADTGEITDQIHRRLQDDDIVIADVSSGNPNVMYELGFRIGRGKPVILIGESGRLPFDISQLRTIRFRRNESSLHEARDQLSRVLHEGVTRGFRPLAYTEAAVAPPGPTAASDDEDDDAPGIVDRLAQAEEQMEAVLTDIEAMGEALLQIAAVAEECTPQLDAANDGNAPASARLALVGKFSTAITEPAAVFRASSETFAERMVDIETGIHVMLDSMESLSPGELDKENEEFLHQIIEMAESTRSGTTQITEFGAMMKSVVGYSRLLRAPGSDIAVAVRTATSVLNRIDSLERRARSLLPAEPPSPDHDDTAAPPVLTAS</sequence>
<accession>A0A640SW79</accession>
<dbReference type="EMBL" id="BLIO01000001">
    <property type="protein sequence ID" value="GFE15723.1"/>
    <property type="molecule type" value="Genomic_DNA"/>
</dbReference>
<proteinExistence type="predicted"/>
<evidence type="ECO:0000313" key="2">
    <source>
        <dbReference type="EMBL" id="GFE15723.1"/>
    </source>
</evidence>
<dbReference type="Gene3D" id="3.40.50.450">
    <property type="match status" value="1"/>
</dbReference>
<name>A0A640SW79_9ACTN</name>